<dbReference type="InterPro" id="IPR013783">
    <property type="entry name" value="Ig-like_fold"/>
</dbReference>
<dbReference type="Pfam" id="PF05345">
    <property type="entry name" value="He_PIG"/>
    <property type="match status" value="2"/>
</dbReference>
<protein>
    <submittedName>
        <fullName evidence="4">Axial budding pattern protein 2</fullName>
    </submittedName>
</protein>
<feature type="region of interest" description="Disordered" evidence="1">
    <location>
        <begin position="372"/>
        <end position="410"/>
    </location>
</feature>
<comment type="caution">
    <text evidence="4">The sequence shown here is derived from an EMBL/GenBank/DDBJ whole genome shotgun (WGS) entry which is preliminary data.</text>
</comment>
<dbReference type="SUPFAM" id="SSF49313">
    <property type="entry name" value="Cadherin-like"/>
    <property type="match status" value="2"/>
</dbReference>
<dbReference type="InterPro" id="IPR015919">
    <property type="entry name" value="Cadherin-like_sf"/>
</dbReference>
<proteinExistence type="predicted"/>
<evidence type="ECO:0000313" key="4">
    <source>
        <dbReference type="EMBL" id="TDZ67201.1"/>
    </source>
</evidence>
<organism evidence="4 5">
    <name type="scientific">Colletotrichum trifolii</name>
    <dbReference type="NCBI Taxonomy" id="5466"/>
    <lineage>
        <taxon>Eukaryota</taxon>
        <taxon>Fungi</taxon>
        <taxon>Dikarya</taxon>
        <taxon>Ascomycota</taxon>
        <taxon>Pezizomycotina</taxon>
        <taxon>Sordariomycetes</taxon>
        <taxon>Hypocreomycetidae</taxon>
        <taxon>Glomerellales</taxon>
        <taxon>Glomerellaceae</taxon>
        <taxon>Colletotrichum</taxon>
        <taxon>Colletotrichum orbiculare species complex</taxon>
    </lineage>
</organism>
<dbReference type="STRING" id="5466.A0A4R8RNR4"/>
<feature type="compositionally biased region" description="Basic residues" evidence="1">
    <location>
        <begin position="394"/>
        <end position="410"/>
    </location>
</feature>
<keyword evidence="2" id="KW-0472">Membrane</keyword>
<dbReference type="Proteomes" id="UP000295703">
    <property type="component" value="Unassembled WGS sequence"/>
</dbReference>
<feature type="transmembrane region" description="Helical" evidence="2">
    <location>
        <begin position="341"/>
        <end position="363"/>
    </location>
</feature>
<dbReference type="Gene3D" id="2.60.40.10">
    <property type="entry name" value="Immunoglobulins"/>
    <property type="match status" value="2"/>
</dbReference>
<gene>
    <name evidence="4" type="primary">AXL2</name>
    <name evidence="4" type="ORF">CTRI78_v003140</name>
</gene>
<keyword evidence="2" id="KW-0812">Transmembrane</keyword>
<dbReference type="InterPro" id="IPR006644">
    <property type="entry name" value="Cadg"/>
</dbReference>
<feature type="compositionally biased region" description="Basic and acidic residues" evidence="1">
    <location>
        <begin position="372"/>
        <end position="382"/>
    </location>
</feature>
<dbReference type="SMART" id="SM00736">
    <property type="entry name" value="CADG"/>
    <property type="match status" value="1"/>
</dbReference>
<dbReference type="GO" id="GO:0016020">
    <property type="term" value="C:membrane"/>
    <property type="evidence" value="ECO:0007669"/>
    <property type="project" value="InterPro"/>
</dbReference>
<evidence type="ECO:0000256" key="2">
    <source>
        <dbReference type="SAM" id="Phobius"/>
    </source>
</evidence>
<evidence type="ECO:0000259" key="3">
    <source>
        <dbReference type="SMART" id="SM00736"/>
    </source>
</evidence>
<accession>A0A4R8RNR4</accession>
<keyword evidence="5" id="KW-1185">Reference proteome</keyword>
<evidence type="ECO:0000256" key="1">
    <source>
        <dbReference type="SAM" id="MobiDB-lite"/>
    </source>
</evidence>
<keyword evidence="2" id="KW-1133">Transmembrane helix</keyword>
<evidence type="ECO:0000313" key="5">
    <source>
        <dbReference type="Proteomes" id="UP000295703"/>
    </source>
</evidence>
<dbReference type="AlphaFoldDB" id="A0A4R8RNR4"/>
<feature type="domain" description="Dystroglycan-type cadherin-like" evidence="3">
    <location>
        <begin position="35"/>
        <end position="131"/>
    </location>
</feature>
<reference evidence="4 5" key="1">
    <citation type="submission" date="2018-12" db="EMBL/GenBank/DDBJ databases">
        <title>Genome sequence and assembly of Colletotrichum trifolii.</title>
        <authorList>
            <person name="Gan P."/>
            <person name="Shirasu K."/>
        </authorList>
    </citation>
    <scope>NUCLEOTIDE SEQUENCE [LARGE SCALE GENOMIC DNA]</scope>
    <source>
        <strain evidence="4 5">543-2</strain>
    </source>
</reference>
<name>A0A4R8RNR4_COLTR</name>
<dbReference type="GO" id="GO:0005509">
    <property type="term" value="F:calcium ion binding"/>
    <property type="evidence" value="ECO:0007669"/>
    <property type="project" value="InterPro"/>
</dbReference>
<dbReference type="EMBL" id="RYZW01000018">
    <property type="protein sequence ID" value="TDZ67201.1"/>
    <property type="molecule type" value="Genomic_DNA"/>
</dbReference>
<sequence length="440" mass="47604">MTATLVVTRNPAPKVQIPLSDQIQQLGETSSPTSVVAYPASEFSFAFDRDTFSYTGAGINYYATSANSSPLPSWIKFDASTLTFTGTTPPFESLVQPPQQFDFSLVGSDIVGFSAVSLAFSIIVGAHRLTTDTPVIKINATRGEQMTYEALAGSIRLDGNAIVPTDVNFTAADLPTWLTVDEATLVVKGTPLNDSQPSNSTLTFRDAYADTLDILVSVSLEARIFRETDLDFEVKPGESFSFDVEPYLWSPSDIELELANSQDWIDVKGLKIAGTAPKSAASENIKLLVKATSKLSGESETVAADVEVLSGAATTTADVVPSASPTGSIMSSTPPKQLNPGLIALAILLPLGVLFAFVILIICCRRRKKRESMEHEKKKEKISMPVAGSFKRDSKPRRQKTQPIQFRRRQNAAIENTFDHHRLPDIAVAPPGVFALEIAE</sequence>